<protein>
    <submittedName>
        <fullName evidence="2">CspLB protein</fullName>
    </submittedName>
</protein>
<dbReference type="InterPro" id="IPR002059">
    <property type="entry name" value="CSP_DNA-bd"/>
</dbReference>
<dbReference type="Proteomes" id="UP000604046">
    <property type="component" value="Unassembled WGS sequence"/>
</dbReference>
<dbReference type="OrthoDB" id="422005at2759"/>
<dbReference type="SUPFAM" id="SSF50249">
    <property type="entry name" value="Nucleic acid-binding proteins"/>
    <property type="match status" value="1"/>
</dbReference>
<dbReference type="PROSITE" id="PS51857">
    <property type="entry name" value="CSD_2"/>
    <property type="match status" value="1"/>
</dbReference>
<dbReference type="Gene3D" id="2.40.50.140">
    <property type="entry name" value="Nucleic acid-binding proteins"/>
    <property type="match status" value="1"/>
</dbReference>
<feature type="domain" description="CSD" evidence="1">
    <location>
        <begin position="13"/>
        <end position="77"/>
    </location>
</feature>
<dbReference type="CDD" id="cd04458">
    <property type="entry name" value="CSP_CDS"/>
    <property type="match status" value="1"/>
</dbReference>
<keyword evidence="3" id="KW-1185">Reference proteome</keyword>
<evidence type="ECO:0000259" key="1">
    <source>
        <dbReference type="PROSITE" id="PS51857"/>
    </source>
</evidence>
<evidence type="ECO:0000313" key="3">
    <source>
        <dbReference type="Proteomes" id="UP000604046"/>
    </source>
</evidence>
<dbReference type="Pfam" id="PF00313">
    <property type="entry name" value="CSD"/>
    <property type="match status" value="1"/>
</dbReference>
<accession>A0A812VE36</accession>
<dbReference type="GO" id="GO:0003676">
    <property type="term" value="F:nucleic acid binding"/>
    <property type="evidence" value="ECO:0007669"/>
    <property type="project" value="InterPro"/>
</dbReference>
<dbReference type="InterPro" id="IPR011129">
    <property type="entry name" value="CSD"/>
</dbReference>
<organism evidence="2 3">
    <name type="scientific">Symbiodinium natans</name>
    <dbReference type="NCBI Taxonomy" id="878477"/>
    <lineage>
        <taxon>Eukaryota</taxon>
        <taxon>Sar</taxon>
        <taxon>Alveolata</taxon>
        <taxon>Dinophyceae</taxon>
        <taxon>Suessiales</taxon>
        <taxon>Symbiodiniaceae</taxon>
        <taxon>Symbiodinium</taxon>
    </lineage>
</organism>
<dbReference type="AlphaFoldDB" id="A0A812VE36"/>
<proteinExistence type="predicted"/>
<reference evidence="2" key="1">
    <citation type="submission" date="2021-02" db="EMBL/GenBank/DDBJ databases">
        <authorList>
            <person name="Dougan E. K."/>
            <person name="Rhodes N."/>
            <person name="Thang M."/>
            <person name="Chan C."/>
        </authorList>
    </citation>
    <scope>NUCLEOTIDE SEQUENCE</scope>
</reference>
<dbReference type="SMART" id="SM00357">
    <property type="entry name" value="CSP"/>
    <property type="match status" value="1"/>
</dbReference>
<evidence type="ECO:0000313" key="2">
    <source>
        <dbReference type="EMBL" id="CAE7614610.1"/>
    </source>
</evidence>
<dbReference type="InterPro" id="IPR012340">
    <property type="entry name" value="NA-bd_OB-fold"/>
</dbReference>
<gene>
    <name evidence="2" type="primary">cspLB</name>
    <name evidence="2" type="ORF">SNAT2548_LOCUS34943</name>
</gene>
<sequence length="139" mass="13902">MMGKATPVEGTGAHTGTVKSFNATKGFGFICIEGADDVFVHTKSCVGTLPNPGDIVKFDMEPSAAKPGQFQAVNVTGGTAPLQQGMGPMGMGMMGKGFGPAMNMMAGMMGGLKGGMMAGGMGPYGKGKGGGFGYGGYGW</sequence>
<name>A0A812VE36_9DINO</name>
<dbReference type="EMBL" id="CAJNDS010002838">
    <property type="protein sequence ID" value="CAE7614610.1"/>
    <property type="molecule type" value="Genomic_DNA"/>
</dbReference>
<comment type="caution">
    <text evidence="2">The sequence shown here is derived from an EMBL/GenBank/DDBJ whole genome shotgun (WGS) entry which is preliminary data.</text>
</comment>